<dbReference type="CDD" id="cd00093">
    <property type="entry name" value="HTH_XRE"/>
    <property type="match status" value="1"/>
</dbReference>
<name>A0A2K0AY12_STAHA</name>
<evidence type="ECO:0000256" key="2">
    <source>
        <dbReference type="ARBA" id="ARBA00022692"/>
    </source>
</evidence>
<dbReference type="AlphaFoldDB" id="A0A2K0AY12"/>
<dbReference type="Pfam" id="PF01381">
    <property type="entry name" value="HTH_3"/>
    <property type="match status" value="1"/>
</dbReference>
<dbReference type="InterPro" id="IPR010982">
    <property type="entry name" value="Lambda_DNA-bd_dom_sf"/>
</dbReference>
<dbReference type="Gene3D" id="1.10.260.40">
    <property type="entry name" value="lambda repressor-like DNA-binding domains"/>
    <property type="match status" value="1"/>
</dbReference>
<gene>
    <name evidence="8" type="ORF">AL503_001215</name>
</gene>
<dbReference type="InterPro" id="IPR001387">
    <property type="entry name" value="Cro/C1-type_HTH"/>
</dbReference>
<comment type="caution">
    <text evidence="8">The sequence shown here is derived from an EMBL/GenBank/DDBJ whole genome shotgun (WGS) entry which is preliminary data.</text>
</comment>
<keyword evidence="2 6" id="KW-0812">Transmembrane</keyword>
<keyword evidence="3 6" id="KW-1133">Transmembrane helix</keyword>
<dbReference type="SMART" id="SM00530">
    <property type="entry name" value="HTH_XRE"/>
    <property type="match status" value="1"/>
</dbReference>
<feature type="transmembrane region" description="Helical" evidence="6">
    <location>
        <begin position="100"/>
        <end position="125"/>
    </location>
</feature>
<organism evidence="8 9">
    <name type="scientific">Staphylococcus haemolyticus</name>
    <dbReference type="NCBI Taxonomy" id="1283"/>
    <lineage>
        <taxon>Bacteria</taxon>
        <taxon>Bacillati</taxon>
        <taxon>Bacillota</taxon>
        <taxon>Bacilli</taxon>
        <taxon>Bacillales</taxon>
        <taxon>Staphylococcaceae</taxon>
        <taxon>Staphylococcus</taxon>
    </lineage>
</organism>
<dbReference type="SUPFAM" id="SSF47413">
    <property type="entry name" value="lambda repressor-like DNA-binding domains"/>
    <property type="match status" value="1"/>
</dbReference>
<keyword evidence="4" id="KW-0238">DNA-binding</keyword>
<proteinExistence type="predicted"/>
<comment type="subcellular location">
    <subcellularLocation>
        <location evidence="1">Membrane</location>
        <topology evidence="1">Multi-pass membrane protein</topology>
    </subcellularLocation>
</comment>
<dbReference type="Pfam" id="PF05154">
    <property type="entry name" value="TM2"/>
    <property type="match status" value="1"/>
</dbReference>
<dbReference type="EMBL" id="LORN02000006">
    <property type="protein sequence ID" value="PNN29937.1"/>
    <property type="molecule type" value="Genomic_DNA"/>
</dbReference>
<dbReference type="GO" id="GO:0016020">
    <property type="term" value="C:membrane"/>
    <property type="evidence" value="ECO:0007669"/>
    <property type="project" value="UniProtKB-SubCell"/>
</dbReference>
<feature type="domain" description="HTH cro/C1-type" evidence="7">
    <location>
        <begin position="10"/>
        <end position="64"/>
    </location>
</feature>
<dbReference type="InterPro" id="IPR007829">
    <property type="entry name" value="TM2"/>
</dbReference>
<dbReference type="PANTHER" id="PTHR46558">
    <property type="entry name" value="TRACRIPTIONAL REGULATORY PROTEIN-RELATED-RELATED"/>
    <property type="match status" value="1"/>
</dbReference>
<evidence type="ECO:0000313" key="8">
    <source>
        <dbReference type="EMBL" id="PNN29937.1"/>
    </source>
</evidence>
<dbReference type="PROSITE" id="PS50943">
    <property type="entry name" value="HTH_CROC1"/>
    <property type="match status" value="1"/>
</dbReference>
<evidence type="ECO:0000256" key="4">
    <source>
        <dbReference type="ARBA" id="ARBA00023125"/>
    </source>
</evidence>
<evidence type="ECO:0000313" key="9">
    <source>
        <dbReference type="Proteomes" id="UP000053523"/>
    </source>
</evidence>
<dbReference type="Proteomes" id="UP000053523">
    <property type="component" value="Unassembled WGS sequence"/>
</dbReference>
<evidence type="ECO:0000256" key="5">
    <source>
        <dbReference type="ARBA" id="ARBA00023136"/>
    </source>
</evidence>
<evidence type="ECO:0000259" key="7">
    <source>
        <dbReference type="PROSITE" id="PS50943"/>
    </source>
</evidence>
<evidence type="ECO:0000256" key="6">
    <source>
        <dbReference type="SAM" id="Phobius"/>
    </source>
</evidence>
<keyword evidence="5 6" id="KW-0472">Membrane</keyword>
<dbReference type="PANTHER" id="PTHR46558:SF4">
    <property type="entry name" value="DNA-BIDING PHAGE PROTEIN"/>
    <property type="match status" value="1"/>
</dbReference>
<dbReference type="RefSeq" id="WP_080364212.1">
    <property type="nucleotide sequence ID" value="NZ_CAJCGD010000009.1"/>
</dbReference>
<accession>A0A2K0AY12</accession>
<dbReference type="GO" id="GO:0003677">
    <property type="term" value="F:DNA binding"/>
    <property type="evidence" value="ECO:0007669"/>
    <property type="project" value="UniProtKB-KW"/>
</dbReference>
<evidence type="ECO:0000256" key="1">
    <source>
        <dbReference type="ARBA" id="ARBA00004141"/>
    </source>
</evidence>
<sequence length="134" mass="15102">MKTKSVGERIRNLRKSKKMSQERLAEKLNVSRHSISNWERDVSSPDIHSLLEMTELFGVSLNHLVKGDELIVNKYVYAGLAFFLGGLGAHRFYRKQYGKALLYILFCWTGIPGVIGMIEGVIAFIKTADAQGNI</sequence>
<evidence type="ECO:0000256" key="3">
    <source>
        <dbReference type="ARBA" id="ARBA00022989"/>
    </source>
</evidence>
<protein>
    <submittedName>
        <fullName evidence="8">NINE protein</fullName>
    </submittedName>
</protein>
<reference evidence="8 9" key="1">
    <citation type="submission" date="2017-12" db="EMBL/GenBank/DDBJ databases">
        <title>FDA dAtabase for Regulatory Grade micrObial Sequences (FDA-ARGOS): Supporting development and validation of Infectious Disease Dx tests.</title>
        <authorList>
            <person name="Hoffmann M."/>
            <person name="Allard M."/>
            <person name="Evans P."/>
            <person name="Brown E."/>
            <person name="Tallon L."/>
            <person name="Sadzewicz L."/>
            <person name="Sengamalay N."/>
            <person name="Ott S."/>
            <person name="Godinez A."/>
            <person name="Nagaraj S."/>
            <person name="Vavikolanu K."/>
            <person name="Aluvathingal J."/>
            <person name="Nadendla S."/>
            <person name="Sichtig H."/>
        </authorList>
    </citation>
    <scope>NUCLEOTIDE SEQUENCE [LARGE SCALE GENOMIC DNA]</scope>
    <source>
        <strain evidence="8 9">FDAARGOS_148</strain>
    </source>
</reference>